<dbReference type="EMBL" id="CAKXAJ010005293">
    <property type="protein sequence ID" value="CAH2209099.1"/>
    <property type="molecule type" value="Genomic_DNA"/>
</dbReference>
<keyword evidence="2" id="KW-1185">Reference proteome</keyword>
<comment type="caution">
    <text evidence="1">The sequence shown here is derived from an EMBL/GenBank/DDBJ whole genome shotgun (WGS) entry which is preliminary data.</text>
</comment>
<evidence type="ECO:0000313" key="2">
    <source>
        <dbReference type="Proteomes" id="UP000838756"/>
    </source>
</evidence>
<name>A0A8S4QKJ2_9NEOP</name>
<dbReference type="Proteomes" id="UP000838756">
    <property type="component" value="Unassembled WGS sequence"/>
</dbReference>
<dbReference type="AlphaFoldDB" id="A0A8S4QKJ2"/>
<protein>
    <submittedName>
        <fullName evidence="1">Jg1153 protein</fullName>
    </submittedName>
</protein>
<evidence type="ECO:0000313" key="1">
    <source>
        <dbReference type="EMBL" id="CAH2209099.1"/>
    </source>
</evidence>
<organism evidence="1 2">
    <name type="scientific">Pararge aegeria aegeria</name>
    <dbReference type="NCBI Taxonomy" id="348720"/>
    <lineage>
        <taxon>Eukaryota</taxon>
        <taxon>Metazoa</taxon>
        <taxon>Ecdysozoa</taxon>
        <taxon>Arthropoda</taxon>
        <taxon>Hexapoda</taxon>
        <taxon>Insecta</taxon>
        <taxon>Pterygota</taxon>
        <taxon>Neoptera</taxon>
        <taxon>Endopterygota</taxon>
        <taxon>Lepidoptera</taxon>
        <taxon>Glossata</taxon>
        <taxon>Ditrysia</taxon>
        <taxon>Papilionoidea</taxon>
        <taxon>Nymphalidae</taxon>
        <taxon>Satyrinae</taxon>
        <taxon>Satyrini</taxon>
        <taxon>Parargina</taxon>
        <taxon>Pararge</taxon>
    </lineage>
</organism>
<accession>A0A8S4QKJ2</accession>
<sequence>MMLAASHEVPRAHECSVAAADRGRLLGITRRALRKQAPLPCGHGTDINRASAEAVRELPVRSPCSPRHLAAHRCLGDSVSKAMGLKRAERI</sequence>
<gene>
    <name evidence="1" type="primary">jg1153</name>
    <name evidence="1" type="ORF">PAEG_LOCUS1501</name>
</gene>
<reference evidence="1" key="1">
    <citation type="submission" date="2022-03" db="EMBL/GenBank/DDBJ databases">
        <authorList>
            <person name="Lindestad O."/>
        </authorList>
    </citation>
    <scope>NUCLEOTIDE SEQUENCE</scope>
</reference>
<proteinExistence type="predicted"/>